<dbReference type="AlphaFoldDB" id="A0A9X3LMA7"/>
<evidence type="ECO:0000313" key="3">
    <source>
        <dbReference type="EMBL" id="MCZ9289705.1"/>
    </source>
</evidence>
<evidence type="ECO:0000256" key="1">
    <source>
        <dbReference type="SAM" id="MobiDB-lite"/>
    </source>
</evidence>
<accession>A0A9X3LMA7</accession>
<feature type="compositionally biased region" description="Basic and acidic residues" evidence="1">
    <location>
        <begin position="112"/>
        <end position="127"/>
    </location>
</feature>
<evidence type="ECO:0000313" key="4">
    <source>
        <dbReference type="Proteomes" id="UP001146469"/>
    </source>
</evidence>
<proteinExistence type="predicted"/>
<gene>
    <name evidence="3" type="ORF">L8V00_05715</name>
</gene>
<protein>
    <submittedName>
        <fullName evidence="3">Uncharacterized protein</fullName>
    </submittedName>
</protein>
<sequence>MNEHSDNDGKAPAHPFPLRVRIIQIIFLILAVIATLLLAWWQWDRWQSNGGSFQNLGYAIQWPIFGIFFVVAYRKYIQYEKERLLGDEAPAAPTQPTDEITEVPEDFLQTEEPAKETEDIWVDDRRERARMRASKDKERENNDQKGH</sequence>
<evidence type="ECO:0000256" key="2">
    <source>
        <dbReference type="SAM" id="Phobius"/>
    </source>
</evidence>
<keyword evidence="2" id="KW-1133">Transmembrane helix</keyword>
<feature type="region of interest" description="Disordered" evidence="1">
    <location>
        <begin position="87"/>
        <end position="147"/>
    </location>
</feature>
<organism evidence="3 4">
    <name type="scientific">Corynebacterium evansiae</name>
    <dbReference type="NCBI Taxonomy" id="2913499"/>
    <lineage>
        <taxon>Bacteria</taxon>
        <taxon>Bacillati</taxon>
        <taxon>Actinomycetota</taxon>
        <taxon>Actinomycetes</taxon>
        <taxon>Mycobacteriales</taxon>
        <taxon>Corynebacteriaceae</taxon>
        <taxon>Corynebacterium</taxon>
    </lineage>
</organism>
<keyword evidence="4" id="KW-1185">Reference proteome</keyword>
<dbReference type="EMBL" id="JAKMUT010000004">
    <property type="protein sequence ID" value="MCZ9289705.1"/>
    <property type="molecule type" value="Genomic_DNA"/>
</dbReference>
<feature type="compositionally biased region" description="Acidic residues" evidence="1">
    <location>
        <begin position="99"/>
        <end position="109"/>
    </location>
</feature>
<keyword evidence="2" id="KW-0472">Membrane</keyword>
<keyword evidence="2" id="KW-0812">Transmembrane</keyword>
<dbReference type="RefSeq" id="WP_269944472.1">
    <property type="nucleotide sequence ID" value="NZ_JAKMUT010000004.1"/>
</dbReference>
<reference evidence="3" key="1">
    <citation type="submission" date="2022-02" db="EMBL/GenBank/DDBJ databases">
        <title>Corynebacterium sp. from urogenital microbiome.</title>
        <authorList>
            <person name="Cappelli E.A."/>
            <person name="Ribeiro T.G."/>
            <person name="Peixe L."/>
        </authorList>
    </citation>
    <scope>NUCLEOTIDE SEQUENCE</scope>
    <source>
        <strain evidence="3">C8Ua_174</strain>
    </source>
</reference>
<dbReference type="Proteomes" id="UP001146469">
    <property type="component" value="Unassembled WGS sequence"/>
</dbReference>
<feature type="transmembrane region" description="Helical" evidence="2">
    <location>
        <begin position="55"/>
        <end position="73"/>
    </location>
</feature>
<feature type="compositionally biased region" description="Basic and acidic residues" evidence="1">
    <location>
        <begin position="133"/>
        <end position="147"/>
    </location>
</feature>
<comment type="caution">
    <text evidence="3">The sequence shown here is derived from an EMBL/GenBank/DDBJ whole genome shotgun (WGS) entry which is preliminary data.</text>
</comment>
<feature type="transmembrane region" description="Helical" evidence="2">
    <location>
        <begin position="20"/>
        <end position="43"/>
    </location>
</feature>
<name>A0A9X3LMA7_9CORY</name>